<accession>A0A369I3I9</accession>
<reference evidence="1 2" key="1">
    <citation type="submission" date="2018-07" db="EMBL/GenBank/DDBJ databases">
        <title>Genome analysis of Runella aurantiaca.</title>
        <authorList>
            <person name="Yang X."/>
        </authorList>
    </citation>
    <scope>NUCLEOTIDE SEQUENCE [LARGE SCALE GENOMIC DNA]</scope>
    <source>
        <strain evidence="1 2">YX9</strain>
    </source>
</reference>
<keyword evidence="2" id="KW-1185">Reference proteome</keyword>
<organism evidence="1 2">
    <name type="scientific">Runella aurantiaca</name>
    <dbReference type="NCBI Taxonomy" id="2282308"/>
    <lineage>
        <taxon>Bacteria</taxon>
        <taxon>Pseudomonadati</taxon>
        <taxon>Bacteroidota</taxon>
        <taxon>Cytophagia</taxon>
        <taxon>Cytophagales</taxon>
        <taxon>Spirosomataceae</taxon>
        <taxon>Runella</taxon>
    </lineage>
</organism>
<evidence type="ECO:0000313" key="1">
    <source>
        <dbReference type="EMBL" id="RDB04128.1"/>
    </source>
</evidence>
<evidence type="ECO:0000313" key="2">
    <source>
        <dbReference type="Proteomes" id="UP000253141"/>
    </source>
</evidence>
<name>A0A369I3I9_9BACT</name>
<dbReference type="Proteomes" id="UP000253141">
    <property type="component" value="Unassembled WGS sequence"/>
</dbReference>
<gene>
    <name evidence="1" type="ORF">DVG78_20315</name>
</gene>
<proteinExistence type="predicted"/>
<protein>
    <submittedName>
        <fullName evidence="1">Uncharacterized protein</fullName>
    </submittedName>
</protein>
<dbReference type="RefSeq" id="WP_114462875.1">
    <property type="nucleotide sequence ID" value="NZ_QPIW01000019.1"/>
</dbReference>
<sequence>MTSYLSHTNRQGDTAYIRAVPTAKGGTRYYITKDPKAADLLEEMPSGFEFYEYPSDARIVFRKRVTCKITASERQVVEDAMHNLSDVKDFIVAAEGNTLTIYISQFSSISGEHENPTTEETRLNWGGEHVDRFKQYDDYVRFVLVSEANRTFRLERIVFLGFFNRDYAELETSDDLESLAEMVCQHIGYPTYFDLAPKGWEE</sequence>
<dbReference type="EMBL" id="QPIW01000019">
    <property type="protein sequence ID" value="RDB04128.1"/>
    <property type="molecule type" value="Genomic_DNA"/>
</dbReference>
<dbReference type="AlphaFoldDB" id="A0A369I3I9"/>
<dbReference type="OrthoDB" id="947846at2"/>
<comment type="caution">
    <text evidence="1">The sequence shown here is derived from an EMBL/GenBank/DDBJ whole genome shotgun (WGS) entry which is preliminary data.</text>
</comment>